<evidence type="ECO:0000256" key="5">
    <source>
        <dbReference type="ARBA" id="ARBA00023136"/>
    </source>
</evidence>
<dbReference type="PANTHER" id="PTHR38459:SF1">
    <property type="entry name" value="PROPHAGE BACTOPRENOL-LINKED GLUCOSE TRANSLOCASE HOMOLOG"/>
    <property type="match status" value="1"/>
</dbReference>
<organism evidence="8 9">
    <name type="scientific">Candidatus Magasanikbacteria bacterium CG10_big_fil_rev_8_21_14_0_10_36_32</name>
    <dbReference type="NCBI Taxonomy" id="1974646"/>
    <lineage>
        <taxon>Bacteria</taxon>
        <taxon>Candidatus Magasanikiibacteriota</taxon>
    </lineage>
</organism>
<dbReference type="PANTHER" id="PTHR38459">
    <property type="entry name" value="PROPHAGE BACTOPRENOL-LINKED GLUCOSE TRANSLOCASE HOMOLOG"/>
    <property type="match status" value="1"/>
</dbReference>
<dbReference type="Proteomes" id="UP000231426">
    <property type="component" value="Unassembled WGS sequence"/>
</dbReference>
<evidence type="ECO:0000256" key="6">
    <source>
        <dbReference type="SAM" id="Phobius"/>
    </source>
</evidence>
<feature type="transmembrane region" description="Helical" evidence="6">
    <location>
        <begin position="16"/>
        <end position="37"/>
    </location>
</feature>
<feature type="transmembrane region" description="Helical" evidence="6">
    <location>
        <begin position="79"/>
        <end position="100"/>
    </location>
</feature>
<feature type="transmembrane region" description="Helical" evidence="6">
    <location>
        <begin position="106"/>
        <end position="127"/>
    </location>
</feature>
<comment type="caution">
    <text evidence="8">The sequence shown here is derived from an EMBL/GenBank/DDBJ whole genome shotgun (WGS) entry which is preliminary data.</text>
</comment>
<feature type="transmembrane region" description="Helical" evidence="6">
    <location>
        <begin position="43"/>
        <end position="67"/>
    </location>
</feature>
<accession>A0A2M6W7G0</accession>
<proteinExistence type="inferred from homology"/>
<gene>
    <name evidence="8" type="ORF">COU29_00010</name>
</gene>
<keyword evidence="4 6" id="KW-1133">Transmembrane helix</keyword>
<reference evidence="9" key="1">
    <citation type="submission" date="2017-09" db="EMBL/GenBank/DDBJ databases">
        <title>Depth-based differentiation of microbial function through sediment-hosted aquifers and enrichment of novel symbionts in the deep terrestrial subsurface.</title>
        <authorList>
            <person name="Probst A.J."/>
            <person name="Ladd B."/>
            <person name="Jarett J.K."/>
            <person name="Geller-Mcgrath D.E."/>
            <person name="Sieber C.M.K."/>
            <person name="Emerson J.B."/>
            <person name="Anantharaman K."/>
            <person name="Thomas B.C."/>
            <person name="Malmstrom R."/>
            <person name="Stieglmeier M."/>
            <person name="Klingl A."/>
            <person name="Woyke T."/>
            <person name="Ryan C.M."/>
            <person name="Banfield J.F."/>
        </authorList>
    </citation>
    <scope>NUCLEOTIDE SEQUENCE [LARGE SCALE GENOMIC DNA]</scope>
</reference>
<protein>
    <recommendedName>
        <fullName evidence="7">GtrA/DPMS transmembrane domain-containing protein</fullName>
    </recommendedName>
</protein>
<dbReference type="Pfam" id="PF04138">
    <property type="entry name" value="GtrA_DPMS_TM"/>
    <property type="match status" value="1"/>
</dbReference>
<feature type="domain" description="GtrA/DPMS transmembrane" evidence="7">
    <location>
        <begin position="18"/>
        <end position="131"/>
    </location>
</feature>
<dbReference type="GO" id="GO:0000271">
    <property type="term" value="P:polysaccharide biosynthetic process"/>
    <property type="evidence" value="ECO:0007669"/>
    <property type="project" value="InterPro"/>
</dbReference>
<dbReference type="EMBL" id="PFBV01000001">
    <property type="protein sequence ID" value="PIT88752.1"/>
    <property type="molecule type" value="Genomic_DNA"/>
</dbReference>
<evidence type="ECO:0000256" key="4">
    <source>
        <dbReference type="ARBA" id="ARBA00022989"/>
    </source>
</evidence>
<evidence type="ECO:0000313" key="9">
    <source>
        <dbReference type="Proteomes" id="UP000231426"/>
    </source>
</evidence>
<evidence type="ECO:0000256" key="3">
    <source>
        <dbReference type="ARBA" id="ARBA00022692"/>
    </source>
</evidence>
<evidence type="ECO:0000256" key="2">
    <source>
        <dbReference type="ARBA" id="ARBA00009399"/>
    </source>
</evidence>
<name>A0A2M6W7G0_9BACT</name>
<dbReference type="GO" id="GO:0005886">
    <property type="term" value="C:plasma membrane"/>
    <property type="evidence" value="ECO:0007669"/>
    <property type="project" value="TreeGrafter"/>
</dbReference>
<evidence type="ECO:0000256" key="1">
    <source>
        <dbReference type="ARBA" id="ARBA00004141"/>
    </source>
</evidence>
<comment type="subcellular location">
    <subcellularLocation>
        <location evidence="1">Membrane</location>
        <topology evidence="1">Multi-pass membrane protein</topology>
    </subcellularLocation>
</comment>
<keyword evidence="5 6" id="KW-0472">Membrane</keyword>
<dbReference type="InterPro" id="IPR051401">
    <property type="entry name" value="GtrA_CellWall_Glycosyl"/>
</dbReference>
<evidence type="ECO:0000259" key="7">
    <source>
        <dbReference type="Pfam" id="PF04138"/>
    </source>
</evidence>
<evidence type="ECO:0000313" key="8">
    <source>
        <dbReference type="EMBL" id="PIT88752.1"/>
    </source>
</evidence>
<dbReference type="InterPro" id="IPR007267">
    <property type="entry name" value="GtrA_DPMS_TM"/>
</dbReference>
<sequence>MIKKFLIHLWQSRIKFVRYFIIGITSFVLDIVLLYILKEFFGLYPVVAVIINQIFIIGFVFAMNKFFSFRANGNTSKQVARFSVVVAGNYLFAIFWMWLFNHELGFNYLLVRTANVILTVAWNFLLYQEWVYRVEKIEPAKSCCE</sequence>
<dbReference type="AlphaFoldDB" id="A0A2M6W7G0"/>
<keyword evidence="3 6" id="KW-0812">Transmembrane</keyword>
<comment type="similarity">
    <text evidence="2">Belongs to the GtrA family.</text>
</comment>